<reference evidence="1 2" key="1">
    <citation type="submission" date="2014-12" db="EMBL/GenBank/DDBJ databases">
        <title>Complete genome sequence of Herbaspirillum rubrisubalbicans Os38.</title>
        <authorList>
            <person name="Chen M."/>
            <person name="An Q."/>
        </authorList>
    </citation>
    <scope>NUCLEOTIDE SEQUENCE [LARGE SCALE GENOMIC DNA]</scope>
    <source>
        <strain evidence="1 2">Os38</strain>
    </source>
</reference>
<organism evidence="1 2">
    <name type="scientific">Herbaspirillum rubrisubalbicans</name>
    <dbReference type="NCBI Taxonomy" id="80842"/>
    <lineage>
        <taxon>Bacteria</taxon>
        <taxon>Pseudomonadati</taxon>
        <taxon>Pseudomonadota</taxon>
        <taxon>Betaproteobacteria</taxon>
        <taxon>Burkholderiales</taxon>
        <taxon>Oxalobacteraceae</taxon>
        <taxon>Herbaspirillum</taxon>
    </lineage>
</organism>
<name>A0ABX9BUX3_9BURK</name>
<protein>
    <submittedName>
        <fullName evidence="1">Uncharacterized protein</fullName>
    </submittedName>
</protein>
<comment type="caution">
    <text evidence="1">The sequence shown here is derived from an EMBL/GenBank/DDBJ whole genome shotgun (WGS) entry which is preliminary data.</text>
</comment>
<dbReference type="Proteomes" id="UP000248631">
    <property type="component" value="Unassembled WGS sequence"/>
</dbReference>
<keyword evidence="2" id="KW-1185">Reference proteome</keyword>
<gene>
    <name evidence="1" type="ORF">RB24_25010</name>
</gene>
<evidence type="ECO:0000313" key="2">
    <source>
        <dbReference type="Proteomes" id="UP000248631"/>
    </source>
</evidence>
<proteinExistence type="predicted"/>
<sequence>MFQSKFVRYHILAWHIAPVAYDVPDEIIVDIGPHAIQQVDSAGRHKDSTKIEQQRMLPKGVQNRQCSRDRFKLSELASNQLFGKIAYSRIGEFFFYPRALLVQPR</sequence>
<evidence type="ECO:0000313" key="1">
    <source>
        <dbReference type="EMBL" id="RAM61481.1"/>
    </source>
</evidence>
<accession>A0ABX9BUX3</accession>
<dbReference type="EMBL" id="JUGD01000037">
    <property type="protein sequence ID" value="RAM61481.1"/>
    <property type="molecule type" value="Genomic_DNA"/>
</dbReference>